<protein>
    <submittedName>
        <fullName evidence="2">Uncharacterized protein</fullName>
    </submittedName>
</protein>
<dbReference type="Proteomes" id="UP000759537">
    <property type="component" value="Unassembled WGS sequence"/>
</dbReference>
<feature type="compositionally biased region" description="Basic and acidic residues" evidence="1">
    <location>
        <begin position="1"/>
        <end position="11"/>
    </location>
</feature>
<comment type="caution">
    <text evidence="2">The sequence shown here is derived from an EMBL/GenBank/DDBJ whole genome shotgun (WGS) entry which is preliminary data.</text>
</comment>
<evidence type="ECO:0000256" key="1">
    <source>
        <dbReference type="SAM" id="MobiDB-lite"/>
    </source>
</evidence>
<evidence type="ECO:0000313" key="2">
    <source>
        <dbReference type="EMBL" id="KAF8473737.1"/>
    </source>
</evidence>
<reference evidence="2" key="1">
    <citation type="submission" date="2019-10" db="EMBL/GenBank/DDBJ databases">
        <authorList>
            <consortium name="DOE Joint Genome Institute"/>
            <person name="Kuo A."/>
            <person name="Miyauchi S."/>
            <person name="Kiss E."/>
            <person name="Drula E."/>
            <person name="Kohler A."/>
            <person name="Sanchez-Garcia M."/>
            <person name="Andreopoulos B."/>
            <person name="Barry K.W."/>
            <person name="Bonito G."/>
            <person name="Buee M."/>
            <person name="Carver A."/>
            <person name="Chen C."/>
            <person name="Cichocki N."/>
            <person name="Clum A."/>
            <person name="Culley D."/>
            <person name="Crous P.W."/>
            <person name="Fauchery L."/>
            <person name="Girlanda M."/>
            <person name="Hayes R."/>
            <person name="Keri Z."/>
            <person name="LaButti K."/>
            <person name="Lipzen A."/>
            <person name="Lombard V."/>
            <person name="Magnuson J."/>
            <person name="Maillard F."/>
            <person name="Morin E."/>
            <person name="Murat C."/>
            <person name="Nolan M."/>
            <person name="Ohm R."/>
            <person name="Pangilinan J."/>
            <person name="Pereira M."/>
            <person name="Perotto S."/>
            <person name="Peter M."/>
            <person name="Riley R."/>
            <person name="Sitrit Y."/>
            <person name="Stielow B."/>
            <person name="Szollosi G."/>
            <person name="Zifcakova L."/>
            <person name="Stursova M."/>
            <person name="Spatafora J.W."/>
            <person name="Tedersoo L."/>
            <person name="Vaario L.-M."/>
            <person name="Yamada A."/>
            <person name="Yan M."/>
            <person name="Wang P."/>
            <person name="Xu J."/>
            <person name="Bruns T."/>
            <person name="Baldrian P."/>
            <person name="Vilgalys R."/>
            <person name="Henrissat B."/>
            <person name="Grigoriev I.V."/>
            <person name="Hibbett D."/>
            <person name="Nagy L.G."/>
            <person name="Martin F.M."/>
        </authorList>
    </citation>
    <scope>NUCLEOTIDE SEQUENCE</scope>
    <source>
        <strain evidence="2">Prilba</strain>
    </source>
</reference>
<feature type="compositionally biased region" description="Polar residues" evidence="1">
    <location>
        <begin position="19"/>
        <end position="28"/>
    </location>
</feature>
<reference evidence="2" key="2">
    <citation type="journal article" date="2020" name="Nat. Commun.">
        <title>Large-scale genome sequencing of mycorrhizal fungi provides insights into the early evolution of symbiotic traits.</title>
        <authorList>
            <person name="Miyauchi S."/>
            <person name="Kiss E."/>
            <person name="Kuo A."/>
            <person name="Drula E."/>
            <person name="Kohler A."/>
            <person name="Sanchez-Garcia M."/>
            <person name="Morin E."/>
            <person name="Andreopoulos B."/>
            <person name="Barry K.W."/>
            <person name="Bonito G."/>
            <person name="Buee M."/>
            <person name="Carver A."/>
            <person name="Chen C."/>
            <person name="Cichocki N."/>
            <person name="Clum A."/>
            <person name="Culley D."/>
            <person name="Crous P.W."/>
            <person name="Fauchery L."/>
            <person name="Girlanda M."/>
            <person name="Hayes R.D."/>
            <person name="Keri Z."/>
            <person name="LaButti K."/>
            <person name="Lipzen A."/>
            <person name="Lombard V."/>
            <person name="Magnuson J."/>
            <person name="Maillard F."/>
            <person name="Murat C."/>
            <person name="Nolan M."/>
            <person name="Ohm R.A."/>
            <person name="Pangilinan J."/>
            <person name="Pereira M.F."/>
            <person name="Perotto S."/>
            <person name="Peter M."/>
            <person name="Pfister S."/>
            <person name="Riley R."/>
            <person name="Sitrit Y."/>
            <person name="Stielow J.B."/>
            <person name="Szollosi G."/>
            <person name="Zifcakova L."/>
            <person name="Stursova M."/>
            <person name="Spatafora J.W."/>
            <person name="Tedersoo L."/>
            <person name="Vaario L.M."/>
            <person name="Yamada A."/>
            <person name="Yan M."/>
            <person name="Wang P."/>
            <person name="Xu J."/>
            <person name="Bruns T."/>
            <person name="Baldrian P."/>
            <person name="Vilgalys R."/>
            <person name="Dunand C."/>
            <person name="Henrissat B."/>
            <person name="Grigoriev I.V."/>
            <person name="Hibbett D."/>
            <person name="Nagy L.G."/>
            <person name="Martin F.M."/>
        </authorList>
    </citation>
    <scope>NUCLEOTIDE SEQUENCE</scope>
    <source>
        <strain evidence="2">Prilba</strain>
    </source>
</reference>
<feature type="region of interest" description="Disordered" evidence="1">
    <location>
        <begin position="1"/>
        <end position="57"/>
    </location>
</feature>
<dbReference type="AlphaFoldDB" id="A0A9P5MQ15"/>
<feature type="compositionally biased region" description="Basic and acidic residues" evidence="1">
    <location>
        <begin position="102"/>
        <end position="113"/>
    </location>
</feature>
<sequence>MRLSPEWDIKGNCKLPAGSSPSPTSTCYRSPKFDEPGSESGDQPTPPSTVPPMRGVTGVKHKSITDSLTETTALERESHLQMVAAQIAAKNHHSSQAVQGKLEQEALKQDRLE</sequence>
<evidence type="ECO:0000313" key="3">
    <source>
        <dbReference type="Proteomes" id="UP000759537"/>
    </source>
</evidence>
<accession>A0A9P5MQ15</accession>
<organism evidence="2 3">
    <name type="scientific">Russula ochroleuca</name>
    <dbReference type="NCBI Taxonomy" id="152965"/>
    <lineage>
        <taxon>Eukaryota</taxon>
        <taxon>Fungi</taxon>
        <taxon>Dikarya</taxon>
        <taxon>Basidiomycota</taxon>
        <taxon>Agaricomycotina</taxon>
        <taxon>Agaricomycetes</taxon>
        <taxon>Russulales</taxon>
        <taxon>Russulaceae</taxon>
        <taxon>Russula</taxon>
    </lineage>
</organism>
<keyword evidence="3" id="KW-1185">Reference proteome</keyword>
<proteinExistence type="predicted"/>
<feature type="region of interest" description="Disordered" evidence="1">
    <location>
        <begin position="87"/>
        <end position="113"/>
    </location>
</feature>
<gene>
    <name evidence="2" type="ORF">DFH94DRAFT_695781</name>
</gene>
<dbReference type="EMBL" id="WHVB01000018">
    <property type="protein sequence ID" value="KAF8473737.1"/>
    <property type="molecule type" value="Genomic_DNA"/>
</dbReference>
<name>A0A9P5MQ15_9AGAM</name>